<dbReference type="EMBL" id="NTFI01000005">
    <property type="protein sequence ID" value="PHQ24383.1"/>
    <property type="molecule type" value="Genomic_DNA"/>
</dbReference>
<gene>
    <name evidence="2" type="ORF">CLH62_15870</name>
</gene>
<dbReference type="RefSeq" id="WP_099619159.1">
    <property type="nucleotide sequence ID" value="NZ_KZ319341.1"/>
</dbReference>
<sequence length="76" mass="9231">MNTPELSCEEVIERLFEFLDRELDDVSQEEIDRHLKRCYDCFSRAEFERRLRERIAATGSQKAPERLKKRIRELTE</sequence>
<proteinExistence type="predicted"/>
<dbReference type="Pfam" id="PF13490">
    <property type="entry name" value="zf-HC2"/>
    <property type="match status" value="1"/>
</dbReference>
<evidence type="ECO:0000259" key="1">
    <source>
        <dbReference type="Pfam" id="PF13490"/>
    </source>
</evidence>
<dbReference type="Proteomes" id="UP000229044">
    <property type="component" value="Unassembled WGS sequence"/>
</dbReference>
<organism evidence="2 3">
    <name type="scientific">Marinobacter guineae</name>
    <dbReference type="NCBI Taxonomy" id="432303"/>
    <lineage>
        <taxon>Bacteria</taxon>
        <taxon>Pseudomonadati</taxon>
        <taxon>Pseudomonadota</taxon>
        <taxon>Gammaproteobacteria</taxon>
        <taxon>Pseudomonadales</taxon>
        <taxon>Marinobacteraceae</taxon>
        <taxon>Marinobacter</taxon>
    </lineage>
</organism>
<evidence type="ECO:0000313" key="2">
    <source>
        <dbReference type="EMBL" id="PHQ24383.1"/>
    </source>
</evidence>
<protein>
    <submittedName>
        <fullName evidence="2">Mycothiol system anti-sigma-R factor</fullName>
    </submittedName>
</protein>
<accession>A0A2G1VC70</accession>
<dbReference type="InterPro" id="IPR027383">
    <property type="entry name" value="Znf_put"/>
</dbReference>
<reference evidence="2 3" key="1">
    <citation type="submission" date="2017-09" db="EMBL/GenBank/DDBJ databases">
        <title>The draft genome sequences of Marinobacter guineae M3B.</title>
        <authorList>
            <person name="Cao J."/>
        </authorList>
    </citation>
    <scope>NUCLEOTIDE SEQUENCE [LARGE SCALE GENOMIC DNA]</scope>
    <source>
        <strain evidence="2 3">M3B</strain>
    </source>
</reference>
<keyword evidence="3" id="KW-1185">Reference proteome</keyword>
<comment type="caution">
    <text evidence="2">The sequence shown here is derived from an EMBL/GenBank/DDBJ whole genome shotgun (WGS) entry which is preliminary data.</text>
</comment>
<evidence type="ECO:0000313" key="3">
    <source>
        <dbReference type="Proteomes" id="UP000229044"/>
    </source>
</evidence>
<dbReference type="OrthoDB" id="3267840at2"/>
<feature type="domain" description="Putative zinc-finger" evidence="1">
    <location>
        <begin position="8"/>
        <end position="41"/>
    </location>
</feature>
<name>A0A2G1VC70_9GAMM</name>
<dbReference type="AlphaFoldDB" id="A0A2G1VC70"/>